<evidence type="ECO:0000313" key="7">
    <source>
        <dbReference type="Proteomes" id="UP001217089"/>
    </source>
</evidence>
<dbReference type="EMBL" id="JARBDR010000328">
    <property type="protein sequence ID" value="KAJ8316141.1"/>
    <property type="molecule type" value="Genomic_DNA"/>
</dbReference>
<name>A0ABQ9FHK6_TEGGR</name>
<evidence type="ECO:0000256" key="2">
    <source>
        <dbReference type="SAM" id="Coils"/>
    </source>
</evidence>
<comment type="similarity">
    <text evidence="1">Belongs to the dynein heavy chain family.</text>
</comment>
<reference evidence="6 7" key="1">
    <citation type="submission" date="2022-12" db="EMBL/GenBank/DDBJ databases">
        <title>Chromosome-level genome of Tegillarca granosa.</title>
        <authorList>
            <person name="Kim J."/>
        </authorList>
    </citation>
    <scope>NUCLEOTIDE SEQUENCE [LARGE SCALE GENOMIC DNA]</scope>
    <source>
        <strain evidence="6">Teg-2019</strain>
        <tissue evidence="6">Adductor muscle</tissue>
    </source>
</reference>
<dbReference type="Proteomes" id="UP001217089">
    <property type="component" value="Unassembled WGS sequence"/>
</dbReference>
<dbReference type="Gene3D" id="3.40.50.300">
    <property type="entry name" value="P-loop containing nucleotide triphosphate hydrolases"/>
    <property type="match status" value="2"/>
</dbReference>
<dbReference type="Pfam" id="PF12777">
    <property type="entry name" value="MT"/>
    <property type="match status" value="1"/>
</dbReference>
<protein>
    <recommendedName>
        <fullName evidence="8">Dynein heavy chain</fullName>
    </recommendedName>
</protein>
<dbReference type="Pfam" id="PF12780">
    <property type="entry name" value="AAA_8"/>
    <property type="match status" value="1"/>
</dbReference>
<dbReference type="PANTHER" id="PTHR46532">
    <property type="entry name" value="MALE FERTILITY FACTOR KL5"/>
    <property type="match status" value="1"/>
</dbReference>
<dbReference type="Gene3D" id="1.20.920.20">
    <property type="match status" value="1"/>
</dbReference>
<dbReference type="InterPro" id="IPR035706">
    <property type="entry name" value="AAA_9"/>
</dbReference>
<evidence type="ECO:0000256" key="1">
    <source>
        <dbReference type="ARBA" id="ARBA00008887"/>
    </source>
</evidence>
<evidence type="ECO:0008006" key="8">
    <source>
        <dbReference type="Google" id="ProtNLM"/>
    </source>
</evidence>
<keyword evidence="2" id="KW-0175">Coiled coil</keyword>
<evidence type="ECO:0000313" key="6">
    <source>
        <dbReference type="EMBL" id="KAJ8316141.1"/>
    </source>
</evidence>
<accession>A0ABQ9FHK6</accession>
<dbReference type="InterPro" id="IPR024743">
    <property type="entry name" value="Dynein_HC_stalk"/>
</dbReference>
<evidence type="ECO:0000259" key="4">
    <source>
        <dbReference type="Pfam" id="PF12780"/>
    </source>
</evidence>
<feature type="coiled-coil region" evidence="2">
    <location>
        <begin position="271"/>
        <end position="344"/>
    </location>
</feature>
<dbReference type="Gene3D" id="1.20.920.60">
    <property type="match status" value="1"/>
</dbReference>
<dbReference type="InterPro" id="IPR026983">
    <property type="entry name" value="DHC"/>
</dbReference>
<dbReference type="Pfam" id="PF12781">
    <property type="entry name" value="AAA_9"/>
    <property type="match status" value="1"/>
</dbReference>
<dbReference type="InterPro" id="IPR024317">
    <property type="entry name" value="Dynein_heavy_chain_D4_dom"/>
</dbReference>
<comment type="caution">
    <text evidence="6">The sequence shown here is derived from an EMBL/GenBank/DDBJ whole genome shotgun (WGS) entry which is preliminary data.</text>
</comment>
<sequence length="576" mass="65639">MNEECQDNVTLLALWKHECTRSIADRFTNQEDKIWFENAAVTVIKTQIDESMEPYFVDFLRDAPEPTGDEPDDAVLEAPKIYELVPSYEFLNEKLQMYMQQYNEMVRGGNMDLVFFKDAMITLTRSYNVSNLMDDLKYLYRVAGGEGKGISFIFTDNEIKDEAFLEYLNNVLSSGEVSNLFARDELDEITQELIPVMKKEQPRRPPTQENLYDYFISRARNNLHTVLFRRQTHVTPKSYLAFLDGYKSVYKGKHDEIGEMARRMNTGLEKLIEASESVDQLSKELVVKEKELAVANVKADKVLAEVTVSATAAEKVKSEVQKVKDRAQKIVDEINYEKAIAEEKLEAAKPALMEAERALQLMSGSSFLTNLMTFPKDTINAETVELLMPYQSMEDYNMETAKKVCGSIGEWNIQGLPNDELSVQNGIITTKAARYPLLVDPQGQGKSWIKNREKERELQVTALNHKYFRTHLEDALSLGRPLLIEDVEEELDPALDNVLEKNFIKSGTTLKVKVGDKECDVMKGFYLYITTKLANPSYTPEVSAKTSIIDFTVTMKGLEDQLLGRVILTEKNIAQN</sequence>
<organism evidence="6 7">
    <name type="scientific">Tegillarca granosa</name>
    <name type="common">Malaysian cockle</name>
    <name type="synonym">Anadara granosa</name>
    <dbReference type="NCBI Taxonomy" id="220873"/>
    <lineage>
        <taxon>Eukaryota</taxon>
        <taxon>Metazoa</taxon>
        <taxon>Spiralia</taxon>
        <taxon>Lophotrochozoa</taxon>
        <taxon>Mollusca</taxon>
        <taxon>Bivalvia</taxon>
        <taxon>Autobranchia</taxon>
        <taxon>Pteriomorphia</taxon>
        <taxon>Arcoida</taxon>
        <taxon>Arcoidea</taxon>
        <taxon>Arcidae</taxon>
        <taxon>Tegillarca</taxon>
    </lineage>
</organism>
<proteinExistence type="inferred from homology"/>
<feature type="domain" description="Dynein heavy chain ATP-binding dynein motor region" evidence="5">
    <location>
        <begin position="410"/>
        <end position="572"/>
    </location>
</feature>
<evidence type="ECO:0000259" key="3">
    <source>
        <dbReference type="Pfam" id="PF12777"/>
    </source>
</evidence>
<feature type="domain" description="Dynein heavy chain AAA module D4" evidence="4">
    <location>
        <begin position="120"/>
        <end position="227"/>
    </location>
</feature>
<gene>
    <name evidence="6" type="ORF">KUTeg_006155</name>
</gene>
<feature type="domain" description="Dynein heavy chain coiled coil stalk" evidence="3">
    <location>
        <begin position="263"/>
        <end position="375"/>
    </location>
</feature>
<dbReference type="InterPro" id="IPR027417">
    <property type="entry name" value="P-loop_NTPase"/>
</dbReference>
<evidence type="ECO:0000259" key="5">
    <source>
        <dbReference type="Pfam" id="PF12781"/>
    </source>
</evidence>
<dbReference type="PANTHER" id="PTHR46532:SF4">
    <property type="entry name" value="AAA+ ATPASE DOMAIN-CONTAINING PROTEIN"/>
    <property type="match status" value="1"/>
</dbReference>
<dbReference type="Gene3D" id="1.20.920.30">
    <property type="match status" value="1"/>
</dbReference>
<keyword evidence="7" id="KW-1185">Reference proteome</keyword>